<accession>A0A941CZW2</accession>
<protein>
    <submittedName>
        <fullName evidence="2">Uncharacterized protein</fullName>
    </submittedName>
</protein>
<keyword evidence="1" id="KW-1133">Transmembrane helix</keyword>
<dbReference type="EMBL" id="JAGSGD010000001">
    <property type="protein sequence ID" value="MBR7618899.1"/>
    <property type="molecule type" value="Genomic_DNA"/>
</dbReference>
<proteinExistence type="predicted"/>
<dbReference type="AlphaFoldDB" id="A0A941CZW2"/>
<reference evidence="2" key="1">
    <citation type="submission" date="2021-04" db="EMBL/GenBank/DDBJ databases">
        <title>Draft genome assembly of strain Phenylobacterium sp. 20VBR1 using MiniION and Illumina platforms.</title>
        <authorList>
            <person name="Thomas F.A."/>
            <person name="Krishnan K.P."/>
            <person name="Sinha R.K."/>
        </authorList>
    </citation>
    <scope>NUCLEOTIDE SEQUENCE</scope>
    <source>
        <strain evidence="2">20VBR1</strain>
    </source>
</reference>
<evidence type="ECO:0000313" key="2">
    <source>
        <dbReference type="EMBL" id="MBR7618899.1"/>
    </source>
</evidence>
<feature type="transmembrane region" description="Helical" evidence="1">
    <location>
        <begin position="153"/>
        <end position="170"/>
    </location>
</feature>
<feature type="transmembrane region" description="Helical" evidence="1">
    <location>
        <begin position="83"/>
        <end position="106"/>
    </location>
</feature>
<feature type="transmembrane region" description="Helical" evidence="1">
    <location>
        <begin position="206"/>
        <end position="226"/>
    </location>
</feature>
<dbReference type="RefSeq" id="WP_215338927.1">
    <property type="nucleotide sequence ID" value="NZ_JAGSGD010000001.1"/>
</dbReference>
<name>A0A941CZW2_9CAUL</name>
<comment type="caution">
    <text evidence="2">The sequence shown here is derived from an EMBL/GenBank/DDBJ whole genome shotgun (WGS) entry which is preliminary data.</text>
</comment>
<feature type="transmembrane region" description="Helical" evidence="1">
    <location>
        <begin position="18"/>
        <end position="39"/>
    </location>
</feature>
<feature type="transmembrane region" description="Helical" evidence="1">
    <location>
        <begin position="118"/>
        <end position="141"/>
    </location>
</feature>
<gene>
    <name evidence="2" type="ORF">JKL49_05810</name>
</gene>
<keyword evidence="3" id="KW-1185">Reference proteome</keyword>
<evidence type="ECO:0000256" key="1">
    <source>
        <dbReference type="SAM" id="Phobius"/>
    </source>
</evidence>
<dbReference type="Proteomes" id="UP000622580">
    <property type="component" value="Unassembled WGS sequence"/>
</dbReference>
<feature type="transmembrane region" description="Helical" evidence="1">
    <location>
        <begin position="176"/>
        <end position="194"/>
    </location>
</feature>
<keyword evidence="1" id="KW-0472">Membrane</keyword>
<keyword evidence="1" id="KW-0812">Transmembrane</keyword>
<organism evidence="2 3">
    <name type="scientific">Phenylobacterium glaciei</name>
    <dbReference type="NCBI Taxonomy" id="2803784"/>
    <lineage>
        <taxon>Bacteria</taxon>
        <taxon>Pseudomonadati</taxon>
        <taxon>Pseudomonadota</taxon>
        <taxon>Alphaproteobacteria</taxon>
        <taxon>Caulobacterales</taxon>
        <taxon>Caulobacteraceae</taxon>
        <taxon>Phenylobacterium</taxon>
    </lineage>
</organism>
<feature type="transmembrane region" description="Helical" evidence="1">
    <location>
        <begin position="51"/>
        <end position="71"/>
    </location>
</feature>
<sequence length="261" mass="27727">MAAVSDGSPAPAGRDEGFFLRGAGAMALVIVAGFSVQLAMGRSSFSSPPLVHAHAIVFMGWVVIYLLQNVFAATGRTALHRRLGWLAAAWVVPMLVLGFAVTIAIVRRGGVPFFFKPLQFLVFDPVSLLTFAGLTVAAILMRGQSDWHRRLHFCAMSVLLGPGFGRLLPMPLIAPWAWEATLAVCMIFPLVGMWSDKRRSGRVHPAWLWGLAAMIGCLLMTEAITYSPVGGAIYDAVVAGTPGEAVAPLAFAPPPGPPPAP</sequence>
<evidence type="ECO:0000313" key="3">
    <source>
        <dbReference type="Proteomes" id="UP000622580"/>
    </source>
</evidence>